<evidence type="ECO:0000256" key="1">
    <source>
        <dbReference type="SAM" id="SignalP"/>
    </source>
</evidence>
<dbReference type="InterPro" id="IPR013424">
    <property type="entry name" value="Ice-binding_C"/>
</dbReference>
<evidence type="ECO:0000259" key="2">
    <source>
        <dbReference type="Pfam" id="PF07589"/>
    </source>
</evidence>
<sequence length="197" mass="19963">MAFKLKFLAMAAACCGSIGAHASVLWNEADNGDLANDGLSPTTLLVSSGSNRIVGSTGNSGSGVDRDYFSFTVPTGFVLDAIRLLDNTSVSGGSSFIAIQAGPQLTVSTTGAGVENLLGFTHYGNDLIGTDLLPTMAIKFAGALPSGVYSIWVQETGGPASYGLDLNISAVPEPAGCAMLLAGLGLLGLARRSGTRT</sequence>
<gene>
    <name evidence="3" type="ORF">VVD49_13525</name>
</gene>
<keyword evidence="4" id="KW-1185">Reference proteome</keyword>
<comment type="caution">
    <text evidence="3">The sequence shown here is derived from an EMBL/GenBank/DDBJ whole genome shotgun (WGS) entry which is preliminary data.</text>
</comment>
<proteinExistence type="predicted"/>
<dbReference type="Proteomes" id="UP001331561">
    <property type="component" value="Unassembled WGS sequence"/>
</dbReference>
<reference evidence="3 4" key="1">
    <citation type="submission" date="2024-01" db="EMBL/GenBank/DDBJ databases">
        <title>Uliginosibacterium soil sp. nov.</title>
        <authorList>
            <person name="Lv Y."/>
        </authorList>
    </citation>
    <scope>NUCLEOTIDE SEQUENCE [LARGE SCALE GENOMIC DNA]</scope>
    <source>
        <strain evidence="3 4">H3</strain>
    </source>
</reference>
<feature type="domain" description="Ice-binding protein C-terminal" evidence="2">
    <location>
        <begin position="170"/>
        <end position="192"/>
    </location>
</feature>
<evidence type="ECO:0000313" key="4">
    <source>
        <dbReference type="Proteomes" id="UP001331561"/>
    </source>
</evidence>
<name>A0ABU6K545_9RHOO</name>
<dbReference type="Pfam" id="PF07589">
    <property type="entry name" value="PEP-CTERM"/>
    <property type="match status" value="1"/>
</dbReference>
<feature type="chain" id="PRO_5046119360" evidence="1">
    <location>
        <begin position="23"/>
        <end position="197"/>
    </location>
</feature>
<dbReference type="RefSeq" id="WP_327599708.1">
    <property type="nucleotide sequence ID" value="NZ_JAYXHS010000002.1"/>
</dbReference>
<evidence type="ECO:0000313" key="3">
    <source>
        <dbReference type="EMBL" id="MEC5386749.1"/>
    </source>
</evidence>
<organism evidence="3 4">
    <name type="scientific">Uliginosibacterium silvisoli</name>
    <dbReference type="NCBI Taxonomy" id="3114758"/>
    <lineage>
        <taxon>Bacteria</taxon>
        <taxon>Pseudomonadati</taxon>
        <taxon>Pseudomonadota</taxon>
        <taxon>Betaproteobacteria</taxon>
        <taxon>Rhodocyclales</taxon>
        <taxon>Zoogloeaceae</taxon>
        <taxon>Uliginosibacterium</taxon>
    </lineage>
</organism>
<dbReference type="NCBIfam" id="NF038126">
    <property type="entry name" value="PEP_CTERM_FxDxF"/>
    <property type="match status" value="1"/>
</dbReference>
<protein>
    <submittedName>
        <fullName evidence="3">FxDxF family PEP-CTERM protein</fullName>
    </submittedName>
</protein>
<keyword evidence="1" id="KW-0732">Signal</keyword>
<dbReference type="EMBL" id="JAYXHS010000002">
    <property type="protein sequence ID" value="MEC5386749.1"/>
    <property type="molecule type" value="Genomic_DNA"/>
</dbReference>
<feature type="signal peptide" evidence="1">
    <location>
        <begin position="1"/>
        <end position="22"/>
    </location>
</feature>
<accession>A0ABU6K545</accession>